<gene>
    <name evidence="1" type="ORF">M097_1053</name>
</gene>
<dbReference type="Proteomes" id="UP000028134">
    <property type="component" value="Unassembled WGS sequence"/>
</dbReference>
<accession>A0A078RAG8</accession>
<dbReference type="PATRIC" id="fig|1339350.3.peg.1017"/>
<dbReference type="AlphaFoldDB" id="A0A078RAG8"/>
<comment type="caution">
    <text evidence="1">The sequence shown here is derived from an EMBL/GenBank/DDBJ whole genome shotgun (WGS) entry which is preliminary data.</text>
</comment>
<protein>
    <submittedName>
        <fullName evidence="1">Uncharacterized protein</fullName>
    </submittedName>
</protein>
<organism evidence="1 2">
    <name type="scientific">Phocaeicola vulgatus str. 3775 SL</name>
    <name type="common">B</name>
    <name type="synonym">iv</name>
    <dbReference type="NCBI Taxonomy" id="1339350"/>
    <lineage>
        <taxon>Bacteria</taxon>
        <taxon>Pseudomonadati</taxon>
        <taxon>Bacteroidota</taxon>
        <taxon>Bacteroidia</taxon>
        <taxon>Bacteroidales</taxon>
        <taxon>Bacteroidaceae</taxon>
        <taxon>Phocaeicola</taxon>
    </lineage>
</organism>
<evidence type="ECO:0000313" key="2">
    <source>
        <dbReference type="Proteomes" id="UP000028134"/>
    </source>
</evidence>
<dbReference type="EMBL" id="JNHI01000004">
    <property type="protein sequence ID" value="KDS32514.1"/>
    <property type="molecule type" value="Genomic_DNA"/>
</dbReference>
<sequence length="41" mass="4907">MEEKRPVRRLFPFDYLIGIDDFSRMGAFYCRNDFPFGTKLG</sequence>
<proteinExistence type="predicted"/>
<name>A0A078RAG8_PHOVU</name>
<evidence type="ECO:0000313" key="1">
    <source>
        <dbReference type="EMBL" id="KDS32514.1"/>
    </source>
</evidence>
<reference evidence="1 2" key="1">
    <citation type="submission" date="2014-04" db="EMBL/GenBank/DDBJ databases">
        <authorList>
            <person name="Sears C."/>
            <person name="Carroll K."/>
            <person name="Sack B.R."/>
            <person name="Qadri F."/>
            <person name="Myers L.L."/>
            <person name="Chung G.-T."/>
            <person name="Escheverria P."/>
            <person name="Fraser C.M."/>
            <person name="Sadzewicz L."/>
            <person name="Shefchek K.A."/>
            <person name="Tallon L."/>
            <person name="Das S.P."/>
            <person name="Daugherty S."/>
            <person name="Mongodin E.F."/>
        </authorList>
    </citation>
    <scope>NUCLEOTIDE SEQUENCE [LARGE SCALE GENOMIC DNA]</scope>
    <source>
        <strain evidence="2">3775 SL(B) 10 (iv)</strain>
    </source>
</reference>